<keyword evidence="4" id="KW-0808">Transferase</keyword>
<organism evidence="9 10">
    <name type="scientific">Alistipes inops</name>
    <dbReference type="NCBI Taxonomy" id="1501391"/>
    <lineage>
        <taxon>Bacteria</taxon>
        <taxon>Pseudomonadati</taxon>
        <taxon>Bacteroidota</taxon>
        <taxon>Bacteroidia</taxon>
        <taxon>Bacteroidales</taxon>
        <taxon>Rikenellaceae</taxon>
        <taxon>Alistipes</taxon>
    </lineage>
</organism>
<dbReference type="Pfam" id="PF01687">
    <property type="entry name" value="Flavokinase"/>
    <property type="match status" value="1"/>
</dbReference>
<accession>A0ABR4YJZ5</accession>
<evidence type="ECO:0000313" key="10">
    <source>
        <dbReference type="Proteomes" id="UP000030889"/>
    </source>
</evidence>
<dbReference type="InterPro" id="IPR023468">
    <property type="entry name" value="Riboflavin_kinase"/>
</dbReference>
<evidence type="ECO:0000259" key="8">
    <source>
        <dbReference type="SMART" id="SM00904"/>
    </source>
</evidence>
<comment type="caution">
    <text evidence="9">The sequence shown here is derived from an EMBL/GenBank/DDBJ whole genome shotgun (WGS) entry which is preliminary data.</text>
</comment>
<evidence type="ECO:0000256" key="7">
    <source>
        <dbReference type="ARBA" id="ARBA00047880"/>
    </source>
</evidence>
<evidence type="ECO:0000256" key="3">
    <source>
        <dbReference type="ARBA" id="ARBA00022643"/>
    </source>
</evidence>
<dbReference type="Proteomes" id="UP000030889">
    <property type="component" value="Unassembled WGS sequence"/>
</dbReference>
<keyword evidence="5" id="KW-0547">Nucleotide-binding</keyword>
<dbReference type="PANTHER" id="PTHR22749:SF6">
    <property type="entry name" value="RIBOFLAVIN KINASE"/>
    <property type="match status" value="1"/>
</dbReference>
<dbReference type="InterPro" id="IPR023465">
    <property type="entry name" value="Riboflavin_kinase_dom_sf"/>
</dbReference>
<protein>
    <recommendedName>
        <fullName evidence="1">riboflavin kinase</fullName>
        <ecNumber evidence="1">2.7.1.26</ecNumber>
    </recommendedName>
</protein>
<evidence type="ECO:0000256" key="2">
    <source>
        <dbReference type="ARBA" id="ARBA00022630"/>
    </source>
</evidence>
<dbReference type="EC" id="2.7.1.26" evidence="1"/>
<gene>
    <name evidence="9" type="ORF">LG35_02970</name>
</gene>
<evidence type="ECO:0000256" key="6">
    <source>
        <dbReference type="ARBA" id="ARBA00022840"/>
    </source>
</evidence>
<dbReference type="Gene3D" id="2.40.30.30">
    <property type="entry name" value="Riboflavin kinase-like"/>
    <property type="match status" value="1"/>
</dbReference>
<keyword evidence="6" id="KW-0067">ATP-binding</keyword>
<dbReference type="SMART" id="SM00904">
    <property type="entry name" value="Flavokinase"/>
    <property type="match status" value="1"/>
</dbReference>
<sequence length="126" mass="13709">MVHKIRGKVVRGNSIGRKLGFPTANIPVAAEMPVQDGVYAAEVRVGGALYRAMVNIGTRPTVGDGAGRFAEANLFGFDGDIYGEPVAIFLLGYIRPERRFAGLDELRRQLADDRLAVVKYFNNVGL</sequence>
<keyword evidence="3" id="KW-0288">FMN</keyword>
<evidence type="ECO:0000256" key="4">
    <source>
        <dbReference type="ARBA" id="ARBA00022679"/>
    </source>
</evidence>
<proteinExistence type="predicted"/>
<dbReference type="RefSeq" id="WP_035472089.1">
    <property type="nucleotide sequence ID" value="NZ_JRGF01000003.1"/>
</dbReference>
<comment type="catalytic activity">
    <reaction evidence="7">
        <text>riboflavin + ATP = FMN + ADP + H(+)</text>
        <dbReference type="Rhea" id="RHEA:14357"/>
        <dbReference type="ChEBI" id="CHEBI:15378"/>
        <dbReference type="ChEBI" id="CHEBI:30616"/>
        <dbReference type="ChEBI" id="CHEBI:57986"/>
        <dbReference type="ChEBI" id="CHEBI:58210"/>
        <dbReference type="ChEBI" id="CHEBI:456216"/>
        <dbReference type="EC" id="2.7.1.26"/>
    </reaction>
</comment>
<dbReference type="InterPro" id="IPR015865">
    <property type="entry name" value="Riboflavin_kinase_bac/euk"/>
</dbReference>
<evidence type="ECO:0000256" key="5">
    <source>
        <dbReference type="ARBA" id="ARBA00022741"/>
    </source>
</evidence>
<dbReference type="PANTHER" id="PTHR22749">
    <property type="entry name" value="RIBOFLAVIN KINASE/FMN ADENYLYLTRANSFERASE"/>
    <property type="match status" value="1"/>
</dbReference>
<feature type="domain" description="Riboflavin kinase" evidence="8">
    <location>
        <begin position="1"/>
        <end position="122"/>
    </location>
</feature>
<evidence type="ECO:0000313" key="9">
    <source>
        <dbReference type="EMBL" id="KHE42569.1"/>
    </source>
</evidence>
<dbReference type="EMBL" id="JRGF01000003">
    <property type="protein sequence ID" value="KHE42569.1"/>
    <property type="molecule type" value="Genomic_DNA"/>
</dbReference>
<reference evidence="9 10" key="1">
    <citation type="submission" date="2014-09" db="EMBL/GenBank/DDBJ databases">
        <title>Alistipes sp. 627, sp. nov., a novel member of the family Rikenellaceae isolated from human faeces.</title>
        <authorList>
            <person name="Shkoporov A.N."/>
            <person name="Chaplin A.V."/>
            <person name="Motuzova O.V."/>
            <person name="Kafarskaia L.I."/>
            <person name="Khokhlova E.V."/>
            <person name="Efimov B.A."/>
        </authorList>
    </citation>
    <scope>NUCLEOTIDE SEQUENCE [LARGE SCALE GENOMIC DNA]</scope>
    <source>
        <strain evidence="9 10">627</strain>
    </source>
</reference>
<dbReference type="SUPFAM" id="SSF82114">
    <property type="entry name" value="Riboflavin kinase-like"/>
    <property type="match status" value="1"/>
</dbReference>
<name>A0ABR4YJZ5_9BACT</name>
<evidence type="ECO:0000256" key="1">
    <source>
        <dbReference type="ARBA" id="ARBA00012105"/>
    </source>
</evidence>
<keyword evidence="2" id="KW-0285">Flavoprotein</keyword>
<keyword evidence="10" id="KW-1185">Reference proteome</keyword>